<evidence type="ECO:0000313" key="1">
    <source>
        <dbReference type="EMBL" id="TCU16325.1"/>
    </source>
</evidence>
<organism evidence="1 2">
    <name type="scientific">Rhizobium sullae</name>
    <name type="common">Rhizobium hedysari</name>
    <dbReference type="NCBI Taxonomy" id="50338"/>
    <lineage>
        <taxon>Bacteria</taxon>
        <taxon>Pseudomonadati</taxon>
        <taxon>Pseudomonadota</taxon>
        <taxon>Alphaproteobacteria</taxon>
        <taxon>Hyphomicrobiales</taxon>
        <taxon>Rhizobiaceae</taxon>
        <taxon>Rhizobium/Agrobacterium group</taxon>
        <taxon>Rhizobium</taxon>
    </lineage>
</organism>
<dbReference type="RefSeq" id="WP_132562050.1">
    <property type="nucleotide sequence ID" value="NZ_SMBH01000005.1"/>
</dbReference>
<dbReference type="EMBL" id="SMBH01000005">
    <property type="protein sequence ID" value="TCU16325.1"/>
    <property type="molecule type" value="Genomic_DNA"/>
</dbReference>
<accession>A0A4V2V9C1</accession>
<gene>
    <name evidence="1" type="ORF">EV132_10576</name>
</gene>
<dbReference type="AlphaFoldDB" id="A0A4V2V9C1"/>
<evidence type="ECO:0000313" key="2">
    <source>
        <dbReference type="Proteomes" id="UP000294576"/>
    </source>
</evidence>
<dbReference type="Proteomes" id="UP000294576">
    <property type="component" value="Unassembled WGS sequence"/>
</dbReference>
<reference evidence="1 2" key="1">
    <citation type="submission" date="2019-03" db="EMBL/GenBank/DDBJ databases">
        <title>Genomic Encyclopedia of Type Strains, Phase IV (KMG-V): Genome sequencing to study the core and pangenomes of soil and plant-associated prokaryotes.</title>
        <authorList>
            <person name="Whitman W."/>
        </authorList>
    </citation>
    <scope>NUCLEOTIDE SEQUENCE [LARGE SCALE GENOMIC DNA]</scope>
    <source>
        <strain evidence="1 2">Hc14</strain>
    </source>
</reference>
<comment type="caution">
    <text evidence="1">The sequence shown here is derived from an EMBL/GenBank/DDBJ whole genome shotgun (WGS) entry which is preliminary data.</text>
</comment>
<proteinExistence type="predicted"/>
<sequence>MGQTAEEDLQPIRSLGGDQAAVDVAIARNILHEELGQFEGSLTIYNLDDATRDRLIAHAGQEYVFSIFRFAN</sequence>
<protein>
    <submittedName>
        <fullName evidence="1">Uncharacterized protein</fullName>
    </submittedName>
</protein>
<name>A0A4V2V9C1_RHISU</name>